<reference evidence="2" key="1">
    <citation type="submission" date="2019-10" db="EMBL/GenBank/DDBJ databases">
        <authorList>
            <consortium name="DOE Joint Genome Institute"/>
            <person name="Kuo A."/>
            <person name="Miyauchi S."/>
            <person name="Kiss E."/>
            <person name="Drula E."/>
            <person name="Kohler A."/>
            <person name="Sanchez-Garcia M."/>
            <person name="Andreopoulos B."/>
            <person name="Barry K.W."/>
            <person name="Bonito G."/>
            <person name="Buee M."/>
            <person name="Carver A."/>
            <person name="Chen C."/>
            <person name="Cichocki N."/>
            <person name="Clum A."/>
            <person name="Culley D."/>
            <person name="Crous P.W."/>
            <person name="Fauchery L."/>
            <person name="Girlanda M."/>
            <person name="Hayes R."/>
            <person name="Keri Z."/>
            <person name="LaButti K."/>
            <person name="Lipzen A."/>
            <person name="Lombard V."/>
            <person name="Magnuson J."/>
            <person name="Maillard F."/>
            <person name="Morin E."/>
            <person name="Murat C."/>
            <person name="Nolan M."/>
            <person name="Ohm R."/>
            <person name="Pangilinan J."/>
            <person name="Pereira M."/>
            <person name="Perotto S."/>
            <person name="Peter M."/>
            <person name="Riley R."/>
            <person name="Sitrit Y."/>
            <person name="Stielow B."/>
            <person name="Szollosi G."/>
            <person name="Zifcakova L."/>
            <person name="Stursova M."/>
            <person name="Spatafora J.W."/>
            <person name="Tedersoo L."/>
            <person name="Vaario L.-M."/>
            <person name="Yamada A."/>
            <person name="Yan M."/>
            <person name="Wang P."/>
            <person name="Xu J."/>
            <person name="Bruns T."/>
            <person name="Baldrian P."/>
            <person name="Vilgalys R."/>
            <person name="Henrissat B."/>
            <person name="Grigoriev I.V."/>
            <person name="Hibbett D."/>
            <person name="Nagy L.G."/>
            <person name="Martin F.M."/>
        </authorList>
    </citation>
    <scope>NUCLEOTIDE SEQUENCE</scope>
    <source>
        <strain evidence="2">BED1</strain>
    </source>
</reference>
<dbReference type="AlphaFoldDB" id="A0AAD4C8G6"/>
<comment type="caution">
    <text evidence="2">The sequence shown here is derived from an EMBL/GenBank/DDBJ whole genome shotgun (WGS) entry which is preliminary data.</text>
</comment>
<organism evidence="2 3">
    <name type="scientific">Boletus edulis BED1</name>
    <dbReference type="NCBI Taxonomy" id="1328754"/>
    <lineage>
        <taxon>Eukaryota</taxon>
        <taxon>Fungi</taxon>
        <taxon>Dikarya</taxon>
        <taxon>Basidiomycota</taxon>
        <taxon>Agaricomycotina</taxon>
        <taxon>Agaricomycetes</taxon>
        <taxon>Agaricomycetidae</taxon>
        <taxon>Boletales</taxon>
        <taxon>Boletineae</taxon>
        <taxon>Boletaceae</taxon>
        <taxon>Boletoideae</taxon>
        <taxon>Boletus</taxon>
    </lineage>
</organism>
<gene>
    <name evidence="2" type="ORF">L210DRAFT_3755358</name>
</gene>
<feature type="compositionally biased region" description="Polar residues" evidence="1">
    <location>
        <begin position="167"/>
        <end position="177"/>
    </location>
</feature>
<accession>A0AAD4C8G6</accession>
<keyword evidence="3" id="KW-1185">Reference proteome</keyword>
<reference evidence="2" key="2">
    <citation type="journal article" date="2020" name="Nat. Commun.">
        <title>Large-scale genome sequencing of mycorrhizal fungi provides insights into the early evolution of symbiotic traits.</title>
        <authorList>
            <person name="Miyauchi S."/>
            <person name="Kiss E."/>
            <person name="Kuo A."/>
            <person name="Drula E."/>
            <person name="Kohler A."/>
            <person name="Sanchez-Garcia M."/>
            <person name="Morin E."/>
            <person name="Andreopoulos B."/>
            <person name="Barry K.W."/>
            <person name="Bonito G."/>
            <person name="Buee M."/>
            <person name="Carver A."/>
            <person name="Chen C."/>
            <person name="Cichocki N."/>
            <person name="Clum A."/>
            <person name="Culley D."/>
            <person name="Crous P.W."/>
            <person name="Fauchery L."/>
            <person name="Girlanda M."/>
            <person name="Hayes R.D."/>
            <person name="Keri Z."/>
            <person name="LaButti K."/>
            <person name="Lipzen A."/>
            <person name="Lombard V."/>
            <person name="Magnuson J."/>
            <person name="Maillard F."/>
            <person name="Murat C."/>
            <person name="Nolan M."/>
            <person name="Ohm R.A."/>
            <person name="Pangilinan J."/>
            <person name="Pereira M.F."/>
            <person name="Perotto S."/>
            <person name="Peter M."/>
            <person name="Pfister S."/>
            <person name="Riley R."/>
            <person name="Sitrit Y."/>
            <person name="Stielow J.B."/>
            <person name="Szollosi G."/>
            <person name="Zifcakova L."/>
            <person name="Stursova M."/>
            <person name="Spatafora J.W."/>
            <person name="Tedersoo L."/>
            <person name="Vaario L.M."/>
            <person name="Yamada A."/>
            <person name="Yan M."/>
            <person name="Wang P."/>
            <person name="Xu J."/>
            <person name="Bruns T."/>
            <person name="Baldrian P."/>
            <person name="Vilgalys R."/>
            <person name="Dunand C."/>
            <person name="Henrissat B."/>
            <person name="Grigoriev I.V."/>
            <person name="Hibbett D."/>
            <person name="Nagy L.G."/>
            <person name="Martin F.M."/>
        </authorList>
    </citation>
    <scope>NUCLEOTIDE SEQUENCE</scope>
    <source>
        <strain evidence="2">BED1</strain>
    </source>
</reference>
<evidence type="ECO:0008006" key="4">
    <source>
        <dbReference type="Google" id="ProtNLM"/>
    </source>
</evidence>
<feature type="region of interest" description="Disordered" evidence="1">
    <location>
        <begin position="233"/>
        <end position="268"/>
    </location>
</feature>
<dbReference type="Proteomes" id="UP001194468">
    <property type="component" value="Unassembled WGS sequence"/>
</dbReference>
<name>A0AAD4C8G6_BOLED</name>
<protein>
    <recommendedName>
        <fullName evidence="4">SAP domain-containing protein</fullName>
    </recommendedName>
</protein>
<feature type="region of interest" description="Disordered" evidence="1">
    <location>
        <begin position="151"/>
        <end position="204"/>
    </location>
</feature>
<evidence type="ECO:0000256" key="1">
    <source>
        <dbReference type="SAM" id="MobiDB-lite"/>
    </source>
</evidence>
<sequence length="506" mass="56314">MSSPELAVVERFHLPEPGQTFTPGVELKTFEFVITNKTMKQNLQNQLRLYGLPVNGTKPNLLAALREFSRDHDAWFSLFRPAKKRKRGVHNSRSSLSTKRIATQFGEGDESAVIAYKSKKSVNRVQRALTDQDRTANTDWAGAILEALGVNNDFSPASPTKQRRTENTAVEENSAVDNSAERDEGCSGSRTAMTPAPTDSEGLTARVRRLERKLDQGLVAVLGRVDSMQDALSSQIRPTPPVSCLATAESAPSPDTSPPHVEPVSASGQQEATLALRVTAVRVSATEPTSQHTETHQESIPAEFLGIAHLDPPHKEFTFDIRYIPDPPAINFSNDIDRLFREWEVSTLLVINGHGVPVKHWGQFYKKAVGAKDTAWDALKTKWGKWKFIVEERSKYTDDTSFWHQFSTKKGERLRYQQILNRIASARITSDAQDAANARLFFGGNLEHPTANGAFRYTRSGKSYVLTKDSAVAKAWRTLLTTQPIVAEQWEALRALQHAVLPDSEQ</sequence>
<proteinExistence type="predicted"/>
<dbReference type="EMBL" id="WHUW01000001">
    <property type="protein sequence ID" value="KAF8452192.1"/>
    <property type="molecule type" value="Genomic_DNA"/>
</dbReference>
<evidence type="ECO:0000313" key="3">
    <source>
        <dbReference type="Proteomes" id="UP001194468"/>
    </source>
</evidence>
<evidence type="ECO:0000313" key="2">
    <source>
        <dbReference type="EMBL" id="KAF8452192.1"/>
    </source>
</evidence>